<evidence type="ECO:0000256" key="7">
    <source>
        <dbReference type="SAM" id="MobiDB-lite"/>
    </source>
</evidence>
<sequence length="73" mass="7924">MNRDWGRVPGLPRLAAVGLLALCLGLTACGRKGDLEPPPQANPEDVRVYEERPVPPPDGQRPSRPFVLDGLLL</sequence>
<evidence type="ECO:0000256" key="4">
    <source>
        <dbReference type="ARBA" id="ARBA00023139"/>
    </source>
</evidence>
<dbReference type="RefSeq" id="WP_023431017.1">
    <property type="nucleotide sequence ID" value="NZ_AWXZ01000015.1"/>
</dbReference>
<evidence type="ECO:0000256" key="1">
    <source>
        <dbReference type="ARBA" id="ARBA00004459"/>
    </source>
</evidence>
<dbReference type="GO" id="GO:0009279">
    <property type="term" value="C:cell outer membrane"/>
    <property type="evidence" value="ECO:0007669"/>
    <property type="project" value="UniProtKB-SubCell"/>
</dbReference>
<keyword evidence="5" id="KW-0998">Cell outer membrane</keyword>
<evidence type="ECO:0000313" key="9">
    <source>
        <dbReference type="Proteomes" id="UP000017819"/>
    </source>
</evidence>
<gene>
    <name evidence="8" type="ORF">N177_0871</name>
</gene>
<comment type="subcellular location">
    <subcellularLocation>
        <location evidence="1">Cell outer membrane</location>
        <topology evidence="1">Lipid-anchor</topology>
    </subcellularLocation>
</comment>
<comment type="caution">
    <text evidence="8">The sequence shown here is derived from an EMBL/GenBank/DDBJ whole genome shotgun (WGS) entry which is preliminary data.</text>
</comment>
<evidence type="ECO:0000256" key="5">
    <source>
        <dbReference type="ARBA" id="ARBA00023237"/>
    </source>
</evidence>
<keyword evidence="2" id="KW-0732">Signal</keyword>
<dbReference type="EMBL" id="AWXZ01000015">
    <property type="protein sequence ID" value="ESR26371.1"/>
    <property type="molecule type" value="Genomic_DNA"/>
</dbReference>
<dbReference type="Proteomes" id="UP000017819">
    <property type="component" value="Unassembled WGS sequence"/>
</dbReference>
<protein>
    <submittedName>
        <fullName evidence="8">Uncharacterized protein</fullName>
    </submittedName>
</protein>
<accession>V4RJY1</accession>
<organism evidence="8 9">
    <name type="scientific">Lutibaculum baratangense AMV1</name>
    <dbReference type="NCBI Taxonomy" id="631454"/>
    <lineage>
        <taxon>Bacteria</taxon>
        <taxon>Pseudomonadati</taxon>
        <taxon>Pseudomonadota</taxon>
        <taxon>Alphaproteobacteria</taxon>
        <taxon>Hyphomicrobiales</taxon>
        <taxon>Tepidamorphaceae</taxon>
        <taxon>Lutibaculum</taxon>
    </lineage>
</organism>
<keyword evidence="4" id="KW-0564">Palmitate</keyword>
<dbReference type="STRING" id="631454.N177_0871"/>
<dbReference type="InterPro" id="IPR032831">
    <property type="entry name" value="LptM_cons"/>
</dbReference>
<keyword evidence="6" id="KW-0449">Lipoprotein</keyword>
<feature type="compositionally biased region" description="Basic and acidic residues" evidence="7">
    <location>
        <begin position="44"/>
        <end position="53"/>
    </location>
</feature>
<dbReference type="Pfam" id="PF13627">
    <property type="entry name" value="LptM_cons"/>
    <property type="match status" value="1"/>
</dbReference>
<evidence type="ECO:0000256" key="3">
    <source>
        <dbReference type="ARBA" id="ARBA00023136"/>
    </source>
</evidence>
<feature type="region of interest" description="Disordered" evidence="7">
    <location>
        <begin position="30"/>
        <end position="73"/>
    </location>
</feature>
<evidence type="ECO:0000256" key="2">
    <source>
        <dbReference type="ARBA" id="ARBA00022729"/>
    </source>
</evidence>
<proteinExistence type="predicted"/>
<keyword evidence="9" id="KW-1185">Reference proteome</keyword>
<dbReference type="AlphaFoldDB" id="V4RJY1"/>
<dbReference type="PROSITE" id="PS51257">
    <property type="entry name" value="PROKAR_LIPOPROTEIN"/>
    <property type="match status" value="1"/>
</dbReference>
<evidence type="ECO:0000313" key="8">
    <source>
        <dbReference type="EMBL" id="ESR26371.1"/>
    </source>
</evidence>
<dbReference type="NCBIfam" id="NF047847">
    <property type="entry name" value="SS_mature_LptM"/>
    <property type="match status" value="1"/>
</dbReference>
<keyword evidence="3" id="KW-0472">Membrane</keyword>
<reference evidence="8 9" key="1">
    <citation type="journal article" date="2014" name="Genome Announc.">
        <title>Draft Genome Sequence of Lutibaculum baratangense Strain AMV1T, Isolated from a Mud Volcano in Andamans, India.</title>
        <authorList>
            <person name="Singh A."/>
            <person name="Sreenivas A."/>
            <person name="Sathyanarayana Reddy G."/>
            <person name="Pinnaka A.K."/>
            <person name="Shivaji S."/>
        </authorList>
    </citation>
    <scope>NUCLEOTIDE SEQUENCE [LARGE SCALE GENOMIC DNA]</scope>
    <source>
        <strain evidence="8 9">AMV1</strain>
    </source>
</reference>
<evidence type="ECO:0000256" key="6">
    <source>
        <dbReference type="ARBA" id="ARBA00023288"/>
    </source>
</evidence>
<name>V4RJY1_9HYPH</name>